<dbReference type="PANTHER" id="PTHR21337:SF0">
    <property type="entry name" value="PHOSPHO-2-DEHYDRO-3-DEOXYHEPTONATE ALDOLASE"/>
    <property type="match status" value="1"/>
</dbReference>
<evidence type="ECO:0000313" key="8">
    <source>
        <dbReference type="Proteomes" id="UP000006352"/>
    </source>
</evidence>
<evidence type="ECO:0000256" key="5">
    <source>
        <dbReference type="PIRSR" id="PIRSR602480-1"/>
    </source>
</evidence>
<dbReference type="EMBL" id="HE796934">
    <property type="protein sequence ID" value="CCL99486.1"/>
    <property type="molecule type" value="Genomic_DNA"/>
</dbReference>
<accession>J4I8I8</accession>
<keyword evidence="5" id="KW-0104">Cadmium</keyword>
<dbReference type="InterPro" id="IPR013785">
    <property type="entry name" value="Aldolase_TIM"/>
</dbReference>
<dbReference type="GO" id="GO:0003849">
    <property type="term" value="F:3-deoxy-7-phosphoheptulonate synthase activity"/>
    <property type="evidence" value="ECO:0007669"/>
    <property type="project" value="UniProtKB-EC"/>
</dbReference>
<comment type="cofactor">
    <cofactor evidence="5">
        <name>Mn(2+)</name>
        <dbReference type="ChEBI" id="CHEBI:29035"/>
    </cofactor>
    <cofactor evidence="5">
        <name>Co(2+)</name>
        <dbReference type="ChEBI" id="CHEBI:48828"/>
    </cofactor>
    <cofactor evidence="5">
        <name>Cd(2+)</name>
        <dbReference type="ChEBI" id="CHEBI:48775"/>
    </cofactor>
    <text evidence="5">Binds 1 divalent cation per subunit. The enzyme is active with manganese, cobalt or cadmium ions.</text>
</comment>
<dbReference type="GO" id="GO:0009423">
    <property type="term" value="P:chorismate biosynthetic process"/>
    <property type="evidence" value="ECO:0007669"/>
    <property type="project" value="UniProtKB-UniPathway"/>
</dbReference>
<dbReference type="InterPro" id="IPR002347">
    <property type="entry name" value="SDR_fam"/>
</dbReference>
<dbReference type="SUPFAM" id="SSF51735">
    <property type="entry name" value="NAD(P)-binding Rossmann-fold domains"/>
    <property type="match status" value="1"/>
</dbReference>
<dbReference type="OrthoDB" id="2338at2759"/>
<dbReference type="InParanoid" id="J4I8I8"/>
<keyword evidence="3 6" id="KW-0808">Transferase</keyword>
<name>J4I8I8_9APHY</name>
<evidence type="ECO:0000256" key="6">
    <source>
        <dbReference type="RuleBase" id="RU363071"/>
    </source>
</evidence>
<comment type="pathway">
    <text evidence="1 6">Metabolic intermediate biosynthesis; chorismate biosynthesis; chorismate from D-erythrose 4-phosphate and phosphoenolpyruvate: step 1/7.</text>
</comment>
<feature type="binding site" evidence="5">
    <location>
        <position position="609"/>
    </location>
    <ligand>
        <name>Mn(2+)</name>
        <dbReference type="ChEBI" id="CHEBI:29035"/>
    </ligand>
</feature>
<dbReference type="Proteomes" id="UP000006352">
    <property type="component" value="Unassembled WGS sequence"/>
</dbReference>
<keyword evidence="6" id="KW-0057">Aromatic amino acid biosynthesis</keyword>
<feature type="binding site" evidence="5">
    <location>
        <position position="504"/>
    </location>
    <ligand>
        <name>phosphoenolpyruvate</name>
        <dbReference type="ChEBI" id="CHEBI:58702"/>
    </ligand>
</feature>
<dbReference type="UniPathway" id="UPA00053">
    <property type="reaction ID" value="UER00084"/>
</dbReference>
<dbReference type="Pfam" id="PF01474">
    <property type="entry name" value="DAHP_synth_2"/>
    <property type="match status" value="1"/>
</dbReference>
<dbReference type="EC" id="2.5.1.54" evidence="6"/>
<feature type="binding site" evidence="5">
    <location>
        <position position="567"/>
    </location>
    <ligand>
        <name>Mn(2+)</name>
        <dbReference type="ChEBI" id="CHEBI:29035"/>
    </ligand>
</feature>
<evidence type="ECO:0000256" key="4">
    <source>
        <dbReference type="ARBA" id="ARBA00047508"/>
    </source>
</evidence>
<dbReference type="GO" id="GO:0008652">
    <property type="term" value="P:amino acid biosynthetic process"/>
    <property type="evidence" value="ECO:0007669"/>
    <property type="project" value="UniProtKB-KW"/>
</dbReference>
<proteinExistence type="inferred from homology"/>
<evidence type="ECO:0000256" key="1">
    <source>
        <dbReference type="ARBA" id="ARBA00004688"/>
    </source>
</evidence>
<dbReference type="InterPro" id="IPR036291">
    <property type="entry name" value="NAD(P)-bd_dom_sf"/>
</dbReference>
<evidence type="ECO:0000256" key="2">
    <source>
        <dbReference type="ARBA" id="ARBA00008911"/>
    </source>
</evidence>
<gene>
    <name evidence="7" type="ORF">FIBRA_01504</name>
</gene>
<comment type="similarity">
    <text evidence="2 6">Belongs to the class-II DAHP synthase family.</text>
</comment>
<comment type="catalytic activity">
    <reaction evidence="4 6">
        <text>D-erythrose 4-phosphate + phosphoenolpyruvate + H2O = 7-phospho-2-dehydro-3-deoxy-D-arabino-heptonate + phosphate</text>
        <dbReference type="Rhea" id="RHEA:14717"/>
        <dbReference type="ChEBI" id="CHEBI:15377"/>
        <dbReference type="ChEBI" id="CHEBI:16897"/>
        <dbReference type="ChEBI" id="CHEBI:43474"/>
        <dbReference type="ChEBI" id="CHEBI:58394"/>
        <dbReference type="ChEBI" id="CHEBI:58702"/>
        <dbReference type="EC" id="2.5.1.54"/>
    </reaction>
</comment>
<dbReference type="GeneID" id="24094397"/>
<dbReference type="InterPro" id="IPR002480">
    <property type="entry name" value="DAHP_synth_2"/>
</dbReference>
<dbReference type="AlphaFoldDB" id="J4I8I8"/>
<reference evidence="7 8" key="1">
    <citation type="journal article" date="2012" name="Appl. Environ. Microbiol.">
        <title>Short-read sequencing for genomic analysis of the brown rot fungus Fibroporia radiculosa.</title>
        <authorList>
            <person name="Tang J.D."/>
            <person name="Perkins A.D."/>
            <person name="Sonstegard T.S."/>
            <person name="Schroeder S.G."/>
            <person name="Burgess S.C."/>
            <person name="Diehl S.V."/>
        </authorList>
    </citation>
    <scope>NUCLEOTIDE SEQUENCE [LARGE SCALE GENOMIC DNA]</scope>
    <source>
        <strain evidence="7 8">TFFH 294</strain>
    </source>
</reference>
<keyword evidence="8" id="KW-1185">Reference proteome</keyword>
<dbReference type="HOGENOM" id="CLU_398500_0_0_1"/>
<dbReference type="STRING" id="599839.J4I8I8"/>
<evidence type="ECO:0000256" key="3">
    <source>
        <dbReference type="ARBA" id="ARBA00022679"/>
    </source>
</evidence>
<evidence type="ECO:0000313" key="7">
    <source>
        <dbReference type="EMBL" id="CCL99486.1"/>
    </source>
</evidence>
<feature type="binding site" evidence="5">
    <location>
        <position position="645"/>
    </location>
    <ligand>
        <name>Mn(2+)</name>
        <dbReference type="ChEBI" id="CHEBI:29035"/>
    </ligand>
</feature>
<organism evidence="7 8">
    <name type="scientific">Fibroporia radiculosa</name>
    <dbReference type="NCBI Taxonomy" id="599839"/>
    <lineage>
        <taxon>Eukaryota</taxon>
        <taxon>Fungi</taxon>
        <taxon>Dikarya</taxon>
        <taxon>Basidiomycota</taxon>
        <taxon>Agaricomycotina</taxon>
        <taxon>Agaricomycetes</taxon>
        <taxon>Polyporales</taxon>
        <taxon>Fibroporiaceae</taxon>
        <taxon>Fibroporia</taxon>
    </lineage>
</organism>
<dbReference type="SUPFAM" id="SSF51569">
    <property type="entry name" value="Aldolase"/>
    <property type="match status" value="1"/>
</dbReference>
<feature type="binding site" evidence="5">
    <location>
        <position position="535"/>
    </location>
    <ligand>
        <name>phosphoenolpyruvate</name>
        <dbReference type="ChEBI" id="CHEBI:58702"/>
    </ligand>
</feature>
<protein>
    <recommendedName>
        <fullName evidence="6">Phospho-2-dehydro-3-deoxyheptonate aldolase</fullName>
        <ecNumber evidence="6">2.5.1.54</ecNumber>
    </recommendedName>
</protein>
<keyword evidence="5" id="KW-0464">Manganese</keyword>
<dbReference type="Gene3D" id="3.40.50.720">
    <property type="entry name" value="NAD(P)-binding Rossmann-like Domain"/>
    <property type="match status" value="1"/>
</dbReference>
<keyword evidence="6" id="KW-0028">Amino-acid biosynthesis</keyword>
<sequence>MEGTFLGTMVPGLFKVSWSGWSSMLPPKPKWSIDQIPDLSGKVMIVTGGNTGIGKETVRALLQHNAKVYLAGRNAEACAAAIRELKRDTGREAVFLRLDLADLKSVKATVEEFMSKETQLHVLFNNAAAMYPDVDLVTADGYDLQFGTNVLGHFYFTKLLLPVILGTINTSPPGTVRVIHTSSVGHEFVSGIDFDTFRDGPHRRRQDTTRLYFQSKFGNVVVSDEFHRRFADQGLISISLHPGNLKVNTERQPSLGSKLVSVFNPTLPGATLGALTQLWAGTALVGAELGGKVASLVSMQSQEAVLQRGLGIAKSLASGMGDNVNGLDPNDRTPDPDRLLSAYFHSTTTLNYVRGLLTSDFASLHHPRDWSLSHVRSPALRTEFERIVEGLSDALDFTQTIGLGSQHTSYEQGGGRGVLGEVDFFTSHEGLMLDFEEAMTRQFPTPSSLLSTAQATTFDGDAVTPPNVYYNTSAHFLWIGDRTRQLTGAHVEYFRGIRNPIGIKVGPSMAADELVRLLDIVNPDREGGRVTLITRYGAGKIESHLSSHISAVQKSGHPVVWICDPMHGNTLTSSTGLKTRHFGTIISELTSCLRIHAECGSRMNGVSLEFTGELSEDGFSVTECLGGSMELSEDQLSSRYQSFCDPRLNFEQSLDIAFLISNSFKKARVGRKGADSDVLYSELGGRKYPQP</sequence>
<dbReference type="RefSeq" id="XP_012178769.1">
    <property type="nucleotide sequence ID" value="XM_012323379.1"/>
</dbReference>
<dbReference type="Gene3D" id="3.20.20.70">
    <property type="entry name" value="Aldolase class I"/>
    <property type="match status" value="1"/>
</dbReference>
<dbReference type="GO" id="GO:0009073">
    <property type="term" value="P:aromatic amino acid family biosynthetic process"/>
    <property type="evidence" value="ECO:0007669"/>
    <property type="project" value="UniProtKB-KW"/>
</dbReference>
<keyword evidence="5" id="KW-0170">Cobalt</keyword>
<dbReference type="PANTHER" id="PTHR21337">
    <property type="entry name" value="PHOSPHO-2-DEHYDRO-3-DEOXYHEPTONATE ALDOLASE 1, 2"/>
    <property type="match status" value="1"/>
</dbReference>
<dbReference type="Pfam" id="PF00106">
    <property type="entry name" value="adh_short"/>
    <property type="match status" value="1"/>
</dbReference>